<proteinExistence type="predicted"/>
<feature type="compositionally biased region" description="Basic residues" evidence="1">
    <location>
        <begin position="70"/>
        <end position="114"/>
    </location>
</feature>
<gene>
    <name evidence="2" type="ORF">llap_9647</name>
</gene>
<dbReference type="Proteomes" id="UP000233556">
    <property type="component" value="Unassembled WGS sequence"/>
</dbReference>
<feature type="region of interest" description="Disordered" evidence="1">
    <location>
        <begin position="56"/>
        <end position="128"/>
    </location>
</feature>
<protein>
    <submittedName>
        <fullName evidence="2">Uncharacterized protein</fullName>
    </submittedName>
</protein>
<feature type="compositionally biased region" description="Polar residues" evidence="1">
    <location>
        <begin position="115"/>
        <end position="127"/>
    </location>
</feature>
<dbReference type="AlphaFoldDB" id="A0A2I0U1Y4"/>
<organism evidence="2 3">
    <name type="scientific">Limosa lapponica baueri</name>
    <dbReference type="NCBI Taxonomy" id="1758121"/>
    <lineage>
        <taxon>Eukaryota</taxon>
        <taxon>Metazoa</taxon>
        <taxon>Chordata</taxon>
        <taxon>Craniata</taxon>
        <taxon>Vertebrata</taxon>
        <taxon>Euteleostomi</taxon>
        <taxon>Archelosauria</taxon>
        <taxon>Archosauria</taxon>
        <taxon>Dinosauria</taxon>
        <taxon>Saurischia</taxon>
        <taxon>Theropoda</taxon>
        <taxon>Coelurosauria</taxon>
        <taxon>Aves</taxon>
        <taxon>Neognathae</taxon>
        <taxon>Neoaves</taxon>
        <taxon>Charadriiformes</taxon>
        <taxon>Scolopacidae</taxon>
        <taxon>Limosa</taxon>
    </lineage>
</organism>
<keyword evidence="3" id="KW-1185">Reference proteome</keyword>
<reference evidence="3" key="2">
    <citation type="submission" date="2017-12" db="EMBL/GenBank/DDBJ databases">
        <title>Genome sequence of the Bar-tailed Godwit (Limosa lapponica baueri).</title>
        <authorList>
            <person name="Lima N.C.B."/>
            <person name="Parody-Merino A.M."/>
            <person name="Battley P.F."/>
            <person name="Fidler A.E."/>
            <person name="Prosdocimi F."/>
        </authorList>
    </citation>
    <scope>NUCLEOTIDE SEQUENCE [LARGE SCALE GENOMIC DNA]</scope>
</reference>
<evidence type="ECO:0000313" key="3">
    <source>
        <dbReference type="Proteomes" id="UP000233556"/>
    </source>
</evidence>
<dbReference type="EMBL" id="KZ506350">
    <property type="protein sequence ID" value="PKU40045.1"/>
    <property type="molecule type" value="Genomic_DNA"/>
</dbReference>
<reference evidence="3" key="1">
    <citation type="submission" date="2017-11" db="EMBL/GenBank/DDBJ databases">
        <authorList>
            <person name="Lima N.C."/>
            <person name="Parody-Merino A.M."/>
            <person name="Battley P.F."/>
            <person name="Fidler A.E."/>
            <person name="Prosdocimi F."/>
        </authorList>
    </citation>
    <scope>NUCLEOTIDE SEQUENCE [LARGE SCALE GENOMIC DNA]</scope>
</reference>
<name>A0A2I0U1Y4_LIMLA</name>
<evidence type="ECO:0000256" key="1">
    <source>
        <dbReference type="SAM" id="MobiDB-lite"/>
    </source>
</evidence>
<accession>A0A2I0U1Y4</accession>
<sequence length="148" mass="17080">MTMSQQCALVAKKANGILGYIKKSVTSRSREVILPLYSALHKLRLLAMSAASRHLWNMTDSISAKTTTDRRKKKKKKKRRGKRKKKKKNKKTPKTSNKRKKKKLKEKKKRHSPAQRKQSNQSKSCQLCQFPFVRRSNSLPLSSKSNNS</sequence>
<evidence type="ECO:0000313" key="2">
    <source>
        <dbReference type="EMBL" id="PKU40045.1"/>
    </source>
</evidence>